<evidence type="ECO:0000313" key="1">
    <source>
        <dbReference type="EMBL" id="RTR24407.1"/>
    </source>
</evidence>
<accession>A0A3S0RC88</accession>
<proteinExistence type="predicted"/>
<evidence type="ECO:0000313" key="2">
    <source>
        <dbReference type="Proteomes" id="UP000277007"/>
    </source>
</evidence>
<dbReference type="OrthoDB" id="9789433at2"/>
<sequence>MRKSMNRKTIAVLVAAATLMTGCQQTIPKEALQLSKESLKERQMQTRRFETADEAKLLQASAAVIQDLGFSIDETAVPAGLIVASKDRDATEAGQVAGAIMMAVLFGARMPIDTKQKIRVSLVTRPSSSQNTAVRVTFQRIVWNDQNQLSKIEGLSDPAMYQQFFDKLSQSVFLTANEIQK</sequence>
<dbReference type="Proteomes" id="UP000277007">
    <property type="component" value="Unassembled WGS sequence"/>
</dbReference>
<evidence type="ECO:0008006" key="3">
    <source>
        <dbReference type="Google" id="ProtNLM"/>
    </source>
</evidence>
<keyword evidence="2" id="KW-1185">Reference proteome</keyword>
<protein>
    <recommendedName>
        <fullName evidence="3">Lipoprotein</fullName>
    </recommendedName>
</protein>
<dbReference type="EMBL" id="RXMA01000001">
    <property type="protein sequence ID" value="RTR24407.1"/>
    <property type="molecule type" value="Genomic_DNA"/>
</dbReference>
<name>A0A3S0RC88_9PROT</name>
<dbReference type="PROSITE" id="PS51257">
    <property type="entry name" value="PROKAR_LIPOPROTEIN"/>
    <property type="match status" value="1"/>
</dbReference>
<dbReference type="RefSeq" id="WP_126611318.1">
    <property type="nucleotide sequence ID" value="NZ_JBHUCY010000008.1"/>
</dbReference>
<comment type="caution">
    <text evidence="1">The sequence shown here is derived from an EMBL/GenBank/DDBJ whole genome shotgun (WGS) entry which is preliminary data.</text>
</comment>
<dbReference type="AlphaFoldDB" id="A0A3S0RC88"/>
<reference evidence="1 2" key="1">
    <citation type="submission" date="2018-12" db="EMBL/GenBank/DDBJ databases">
        <authorList>
            <person name="Yang Y."/>
        </authorList>
    </citation>
    <scope>NUCLEOTIDE SEQUENCE [LARGE SCALE GENOMIC DNA]</scope>
    <source>
        <strain evidence="1 2">L-25-5w-1</strain>
    </source>
</reference>
<gene>
    <name evidence="1" type="ORF">EJ903_01165</name>
</gene>
<organism evidence="1 2">
    <name type="scientific">Azospirillum griseum</name>
    <dbReference type="NCBI Taxonomy" id="2496639"/>
    <lineage>
        <taxon>Bacteria</taxon>
        <taxon>Pseudomonadati</taxon>
        <taxon>Pseudomonadota</taxon>
        <taxon>Alphaproteobacteria</taxon>
        <taxon>Rhodospirillales</taxon>
        <taxon>Azospirillaceae</taxon>
        <taxon>Azospirillum</taxon>
    </lineage>
</organism>